<dbReference type="InterPro" id="IPR012938">
    <property type="entry name" value="Glc/Sorbosone_DH"/>
</dbReference>
<dbReference type="AlphaFoldDB" id="A0A382YHX9"/>
<dbReference type="PANTHER" id="PTHR19328">
    <property type="entry name" value="HEDGEHOG-INTERACTING PROTEIN"/>
    <property type="match status" value="1"/>
</dbReference>
<dbReference type="InterPro" id="IPR011042">
    <property type="entry name" value="6-blade_b-propeller_TolB-like"/>
</dbReference>
<feature type="non-terminal residue" evidence="2">
    <location>
        <position position="263"/>
    </location>
</feature>
<evidence type="ECO:0000313" key="2">
    <source>
        <dbReference type="EMBL" id="SVD82118.1"/>
    </source>
</evidence>
<protein>
    <recommendedName>
        <fullName evidence="1">Glucose/Sorbosone dehydrogenase domain-containing protein</fullName>
    </recommendedName>
</protein>
<gene>
    <name evidence="2" type="ORF">METZ01_LOCUS434972</name>
</gene>
<feature type="domain" description="Glucose/Sorbosone dehydrogenase" evidence="1">
    <location>
        <begin position="3"/>
        <end position="259"/>
    </location>
</feature>
<dbReference type="Gene3D" id="2.120.10.30">
    <property type="entry name" value="TolB, C-terminal domain"/>
    <property type="match status" value="1"/>
</dbReference>
<accession>A0A382YHX9</accession>
<feature type="non-terminal residue" evidence="2">
    <location>
        <position position="1"/>
    </location>
</feature>
<name>A0A382YHX9_9ZZZZ</name>
<dbReference type="Pfam" id="PF07995">
    <property type="entry name" value="GSDH"/>
    <property type="match status" value="1"/>
</dbReference>
<organism evidence="2">
    <name type="scientific">marine metagenome</name>
    <dbReference type="NCBI Taxonomy" id="408172"/>
    <lineage>
        <taxon>unclassified sequences</taxon>
        <taxon>metagenomes</taxon>
        <taxon>ecological metagenomes</taxon>
    </lineage>
</organism>
<proteinExistence type="predicted"/>
<dbReference type="SUPFAM" id="SSF50952">
    <property type="entry name" value="Soluble quinoprotein glucose dehydrogenase"/>
    <property type="match status" value="1"/>
</dbReference>
<evidence type="ECO:0000259" key="1">
    <source>
        <dbReference type="Pfam" id="PF07995"/>
    </source>
</evidence>
<dbReference type="PANTHER" id="PTHR19328:SF75">
    <property type="entry name" value="ALDOSE SUGAR DEHYDROGENASE YLII"/>
    <property type="match status" value="1"/>
</dbReference>
<sequence>ASGKIGDIISGGPTTHFESQGGYFDILLDPAFRDNNTVYLCYAGGPAEANATTIMKARLLDNSFQDTEIIYRATPTKDTPAHYGGKMHFLDDGTLLVTTGDGFEYREAAQDTHSHLGKLIRINTDGIAPPDNPFADGNSGDPKVYSYGHRNPQGLDVTSDGTIYLHEHGPKGGDELNRIEAGANYGWPAVTYGDNYSGAYVSPLKEHPGTNQPEYYWVPSIAPSGLVIYEGDMFPEWQGDFLVGALVDEEVRRLVTENGRIIQ</sequence>
<reference evidence="2" key="1">
    <citation type="submission" date="2018-05" db="EMBL/GenBank/DDBJ databases">
        <authorList>
            <person name="Lanie J.A."/>
            <person name="Ng W.-L."/>
            <person name="Kazmierczak K.M."/>
            <person name="Andrzejewski T.M."/>
            <person name="Davidsen T.M."/>
            <person name="Wayne K.J."/>
            <person name="Tettelin H."/>
            <person name="Glass J.I."/>
            <person name="Rusch D."/>
            <person name="Podicherti R."/>
            <person name="Tsui H.-C.T."/>
            <person name="Winkler M.E."/>
        </authorList>
    </citation>
    <scope>NUCLEOTIDE SEQUENCE</scope>
</reference>
<dbReference type="InterPro" id="IPR011041">
    <property type="entry name" value="Quinoprot_gluc/sorb_DH_b-prop"/>
</dbReference>
<dbReference type="EMBL" id="UINC01175475">
    <property type="protein sequence ID" value="SVD82118.1"/>
    <property type="molecule type" value="Genomic_DNA"/>
</dbReference>